<sequence>MVIECKAPEVDISCDDVREQAERYRNILKADYIMLVNGYKIIMYKYQDGNNFELVDISSYKELLESKVSFGENIPLEPYSYEEIISYETQKKFTKIYVGCETPKPIKFFVLNFLNLILFKTIDDESILELLGVFEDRGIGRTRFGNSAGYNYQIKTRLFIAKDRKNKDQILGLSLFGRYNTQLNVSIMNRERKHHSLQLDMDKYCKYDYRSNKIVITHNGTLSTGRGGSISKFTVIDYVKNNAPDLIRDEEVYLGSIDNSRLLEWNQPDVQNFIRNLFLYAILRDEVRKKYKKK</sequence>
<reference evidence="2 3" key="1">
    <citation type="submission" date="2012-05" db="EMBL/GenBank/DDBJ databases">
        <authorList>
            <person name="Weinstock G."/>
            <person name="Sodergren E."/>
            <person name="Lobos E.A."/>
            <person name="Fulton L."/>
            <person name="Fulton R."/>
            <person name="Courtney L."/>
            <person name="Fronick C."/>
            <person name="O'Laughlin M."/>
            <person name="Godfrey J."/>
            <person name="Wilson R.M."/>
            <person name="Miner T."/>
            <person name="Farmer C."/>
            <person name="Delehaunty K."/>
            <person name="Cordes M."/>
            <person name="Minx P."/>
            <person name="Tomlinson C."/>
            <person name="Chen J."/>
            <person name="Wollam A."/>
            <person name="Pepin K.H."/>
            <person name="Bhonagiri V."/>
            <person name="Zhang X."/>
            <person name="Suruliraj S."/>
            <person name="Warren W."/>
            <person name="Mitreva M."/>
            <person name="Mardis E.R."/>
            <person name="Wilson R.K."/>
        </authorList>
    </citation>
    <scope>NUCLEOTIDE SEQUENCE [LARGE SCALE GENOMIC DNA]</scope>
    <source>
        <strain evidence="2 3">KON</strain>
    </source>
</reference>
<proteinExistence type="predicted"/>
<dbReference type="EMBL" id="AMEX01000026">
    <property type="protein sequence ID" value="EKY18912.1"/>
    <property type="molecule type" value="Genomic_DNA"/>
</dbReference>
<evidence type="ECO:0000259" key="1">
    <source>
        <dbReference type="Pfam" id="PF13588"/>
    </source>
</evidence>
<protein>
    <recommendedName>
        <fullName evidence="1">Type I restriction enzyme R protein N-terminal domain-containing protein</fullName>
    </recommendedName>
</protein>
<dbReference type="RefSeq" id="WP_005383181.1">
    <property type="nucleotide sequence ID" value="NZ_KB291583.1"/>
</dbReference>
<dbReference type="InterPro" id="IPR029464">
    <property type="entry name" value="HSDR_N"/>
</dbReference>
<feature type="domain" description="Type I restriction enzyme R protein N-terminal" evidence="1">
    <location>
        <begin position="1"/>
        <end position="53"/>
    </location>
</feature>
<gene>
    <name evidence="2" type="ORF">HMPREF0870_01310</name>
</gene>
<organism evidence="2 3">
    <name type="scientific">Veillonella atypica KON</name>
    <dbReference type="NCBI Taxonomy" id="1128111"/>
    <lineage>
        <taxon>Bacteria</taxon>
        <taxon>Bacillati</taxon>
        <taxon>Bacillota</taxon>
        <taxon>Negativicutes</taxon>
        <taxon>Veillonellales</taxon>
        <taxon>Veillonellaceae</taxon>
        <taxon>Veillonella</taxon>
    </lineage>
</organism>
<accession>A0ABP2SRE9</accession>
<evidence type="ECO:0000313" key="3">
    <source>
        <dbReference type="Proteomes" id="UP000010412"/>
    </source>
</evidence>
<comment type="caution">
    <text evidence="2">The sequence shown here is derived from an EMBL/GenBank/DDBJ whole genome shotgun (WGS) entry which is preliminary data.</text>
</comment>
<dbReference type="Pfam" id="PF13588">
    <property type="entry name" value="HSDR_N_2"/>
    <property type="match status" value="1"/>
</dbReference>
<name>A0ABP2SRE9_9FIRM</name>
<dbReference type="Proteomes" id="UP000010412">
    <property type="component" value="Unassembled WGS sequence"/>
</dbReference>
<evidence type="ECO:0000313" key="2">
    <source>
        <dbReference type="EMBL" id="EKY18912.1"/>
    </source>
</evidence>
<keyword evidence="3" id="KW-1185">Reference proteome</keyword>